<sequence>MKFHKDDMEWAVSEGLISGEQAERLWHALEARAGDRPRFDLATVAAYLGALIVISAMVWFLTDAWERLGGWGIFAVAAVYGAAFAAAGHHLFFARGLRVPGGLLFTVAVSMTPLAVYGLERGLGVWPQGDPGPYHGFHVWAKGSWILMEAATAGVALAVLRRVRFPFLTAPLAFALWYMSMDLAPLLLGRAELTWNGRLWVSLWFGLGMLAAAFVVDRRTREDYAFWLYLFGLLAFWGGLSLMRSHSELAKLFYCLINLGLLVLSVVLDRRAFAVFGALGVFGYIGHLAHEVFEDSLLFPFALSLAGIAVIGFGVWYQRRRAEIEAAILRLVPEGIRRRLPTARPAPGNRRRPE</sequence>
<feature type="transmembrane region" description="Helical" evidence="1">
    <location>
        <begin position="199"/>
        <end position="217"/>
    </location>
</feature>
<feature type="transmembrane region" description="Helical" evidence="1">
    <location>
        <begin position="68"/>
        <end position="87"/>
    </location>
</feature>
<feature type="transmembrane region" description="Helical" evidence="1">
    <location>
        <begin position="249"/>
        <end position="268"/>
    </location>
</feature>
<evidence type="ECO:0000313" key="3">
    <source>
        <dbReference type="EMBL" id="NDY42612.1"/>
    </source>
</evidence>
<keyword evidence="1" id="KW-0472">Membrane</keyword>
<gene>
    <name evidence="3" type="ORF">G3N55_07115</name>
</gene>
<feature type="transmembrane region" description="Helical" evidence="1">
    <location>
        <begin position="99"/>
        <end position="119"/>
    </location>
</feature>
<dbReference type="RefSeq" id="WP_163298749.1">
    <property type="nucleotide sequence ID" value="NZ_JAAGRR010000070.1"/>
</dbReference>
<evidence type="ECO:0000256" key="1">
    <source>
        <dbReference type="SAM" id="Phobius"/>
    </source>
</evidence>
<dbReference type="Proteomes" id="UP000469346">
    <property type="component" value="Unassembled WGS sequence"/>
</dbReference>
<evidence type="ECO:0000259" key="2">
    <source>
        <dbReference type="Pfam" id="PF09925"/>
    </source>
</evidence>
<dbReference type="AlphaFoldDB" id="A0A6N9TMV2"/>
<feature type="domain" description="DUF2157" evidence="2">
    <location>
        <begin position="12"/>
        <end position="109"/>
    </location>
</feature>
<evidence type="ECO:0000313" key="4">
    <source>
        <dbReference type="Proteomes" id="UP000469346"/>
    </source>
</evidence>
<dbReference type="InterPro" id="IPR018677">
    <property type="entry name" value="DUF2157"/>
</dbReference>
<comment type="caution">
    <text evidence="3">The sequence shown here is derived from an EMBL/GenBank/DDBJ whole genome shotgun (WGS) entry which is preliminary data.</text>
</comment>
<name>A0A6N9TMV2_DISTH</name>
<dbReference type="EMBL" id="JAAGRR010000070">
    <property type="protein sequence ID" value="NDY42612.1"/>
    <property type="molecule type" value="Genomic_DNA"/>
</dbReference>
<proteinExistence type="predicted"/>
<feature type="transmembrane region" description="Helical" evidence="1">
    <location>
        <begin position="41"/>
        <end position="62"/>
    </location>
</feature>
<reference evidence="3 4" key="1">
    <citation type="submission" date="2020-02" db="EMBL/GenBank/DDBJ databases">
        <title>Comparative genomics of sulfur disproportionating microorganisms.</title>
        <authorList>
            <person name="Ward L.M."/>
            <person name="Bertran E."/>
            <person name="Johnston D.T."/>
        </authorList>
    </citation>
    <scope>NUCLEOTIDE SEQUENCE [LARGE SCALE GENOMIC DNA]</scope>
    <source>
        <strain evidence="3 4">DSM 100025</strain>
    </source>
</reference>
<accession>A0A6N9TMV2</accession>
<feature type="transmembrane region" description="Helical" evidence="1">
    <location>
        <begin position="296"/>
        <end position="317"/>
    </location>
</feature>
<protein>
    <submittedName>
        <fullName evidence="3">DUF2157 domain-containing protein</fullName>
    </submittedName>
</protein>
<feature type="transmembrane region" description="Helical" evidence="1">
    <location>
        <begin position="139"/>
        <end position="160"/>
    </location>
</feature>
<feature type="transmembrane region" description="Helical" evidence="1">
    <location>
        <begin position="167"/>
        <end position="187"/>
    </location>
</feature>
<feature type="transmembrane region" description="Helical" evidence="1">
    <location>
        <begin position="224"/>
        <end position="243"/>
    </location>
</feature>
<keyword evidence="4" id="KW-1185">Reference proteome</keyword>
<dbReference type="Pfam" id="PF09925">
    <property type="entry name" value="DUF2157"/>
    <property type="match status" value="1"/>
</dbReference>
<keyword evidence="1" id="KW-0812">Transmembrane</keyword>
<organism evidence="3 4">
    <name type="scientific">Dissulfurirhabdus thermomarina</name>
    <dbReference type="NCBI Taxonomy" id="1765737"/>
    <lineage>
        <taxon>Bacteria</taxon>
        <taxon>Deltaproteobacteria</taxon>
        <taxon>Dissulfurirhabdaceae</taxon>
        <taxon>Dissulfurirhabdus</taxon>
    </lineage>
</organism>
<feature type="transmembrane region" description="Helical" evidence="1">
    <location>
        <begin position="273"/>
        <end position="290"/>
    </location>
</feature>
<keyword evidence="1" id="KW-1133">Transmembrane helix</keyword>